<dbReference type="GO" id="GO:0005886">
    <property type="term" value="C:plasma membrane"/>
    <property type="evidence" value="ECO:0007669"/>
    <property type="project" value="TreeGrafter"/>
</dbReference>
<evidence type="ECO:0000256" key="7">
    <source>
        <dbReference type="SAM" id="Phobius"/>
    </source>
</evidence>
<dbReference type="InterPro" id="IPR036770">
    <property type="entry name" value="Ankyrin_rpt-contain_sf"/>
</dbReference>
<feature type="transmembrane region" description="Helical" evidence="7">
    <location>
        <begin position="261"/>
        <end position="284"/>
    </location>
</feature>
<feature type="transmembrane region" description="Helical" evidence="7">
    <location>
        <begin position="217"/>
        <end position="236"/>
    </location>
</feature>
<gene>
    <name evidence="9" type="ORF">OsI_30862</name>
</gene>
<dbReference type="Pfam" id="PF12796">
    <property type="entry name" value="Ank_2"/>
    <property type="match status" value="1"/>
</dbReference>
<keyword evidence="2 7" id="KW-0812">Transmembrane</keyword>
<dbReference type="SMART" id="SM00248">
    <property type="entry name" value="ANK"/>
    <property type="match status" value="3"/>
</dbReference>
<dbReference type="OMA" id="NQGQYPI"/>
<dbReference type="InterPro" id="IPR026961">
    <property type="entry name" value="PGG_dom"/>
</dbReference>
<evidence type="ECO:0000256" key="5">
    <source>
        <dbReference type="ARBA" id="ARBA00023043"/>
    </source>
</evidence>
<keyword evidence="3" id="KW-0677">Repeat</keyword>
<evidence type="ECO:0000256" key="6">
    <source>
        <dbReference type="ARBA" id="ARBA00023136"/>
    </source>
</evidence>
<keyword evidence="5" id="KW-0040">ANK repeat</keyword>
<dbReference type="Pfam" id="PF13962">
    <property type="entry name" value="PGG"/>
    <property type="match status" value="1"/>
</dbReference>
<dbReference type="PANTHER" id="PTHR24186">
    <property type="entry name" value="PROTEIN PHOSPHATASE 1 REGULATORY SUBUNIT"/>
    <property type="match status" value="1"/>
</dbReference>
<evidence type="ECO:0000313" key="9">
    <source>
        <dbReference type="EMBL" id="EEC84345.1"/>
    </source>
</evidence>
<evidence type="ECO:0000256" key="2">
    <source>
        <dbReference type="ARBA" id="ARBA00022692"/>
    </source>
</evidence>
<feature type="domain" description="PGG" evidence="8">
    <location>
        <begin position="210"/>
        <end position="322"/>
    </location>
</feature>
<keyword evidence="6 7" id="KW-0472">Membrane</keyword>
<protein>
    <recommendedName>
        <fullName evidence="8">PGG domain-containing protein</fullName>
    </recommendedName>
</protein>
<dbReference type="InterPro" id="IPR002110">
    <property type="entry name" value="Ankyrin_rpt"/>
</dbReference>
<dbReference type="HOGENOM" id="CLU_000134_36_1_1"/>
<dbReference type="PANTHER" id="PTHR24186:SF50">
    <property type="entry name" value="ANKYRIN REPEAT-CONTAINING PROTEIN ITN1-LIKE ISOFORM X1"/>
    <property type="match status" value="1"/>
</dbReference>
<comment type="subcellular location">
    <subcellularLocation>
        <location evidence="1">Membrane</location>
        <topology evidence="1">Multi-pass membrane protein</topology>
    </subcellularLocation>
</comment>
<keyword evidence="4 7" id="KW-1133">Transmembrane helix</keyword>
<reference evidence="9 10" key="1">
    <citation type="journal article" date="2005" name="PLoS Biol.">
        <title>The genomes of Oryza sativa: a history of duplications.</title>
        <authorList>
            <person name="Yu J."/>
            <person name="Wang J."/>
            <person name="Lin W."/>
            <person name="Li S."/>
            <person name="Li H."/>
            <person name="Zhou J."/>
            <person name="Ni P."/>
            <person name="Dong W."/>
            <person name="Hu S."/>
            <person name="Zeng C."/>
            <person name="Zhang J."/>
            <person name="Zhang Y."/>
            <person name="Li R."/>
            <person name="Xu Z."/>
            <person name="Li S."/>
            <person name="Li X."/>
            <person name="Zheng H."/>
            <person name="Cong L."/>
            <person name="Lin L."/>
            <person name="Yin J."/>
            <person name="Geng J."/>
            <person name="Li G."/>
            <person name="Shi J."/>
            <person name="Liu J."/>
            <person name="Lv H."/>
            <person name="Li J."/>
            <person name="Wang J."/>
            <person name="Deng Y."/>
            <person name="Ran L."/>
            <person name="Shi X."/>
            <person name="Wang X."/>
            <person name="Wu Q."/>
            <person name="Li C."/>
            <person name="Ren X."/>
            <person name="Wang J."/>
            <person name="Wang X."/>
            <person name="Li D."/>
            <person name="Liu D."/>
            <person name="Zhang X."/>
            <person name="Ji Z."/>
            <person name="Zhao W."/>
            <person name="Sun Y."/>
            <person name="Zhang Z."/>
            <person name="Bao J."/>
            <person name="Han Y."/>
            <person name="Dong L."/>
            <person name="Ji J."/>
            <person name="Chen P."/>
            <person name="Wu S."/>
            <person name="Liu J."/>
            <person name="Xiao Y."/>
            <person name="Bu D."/>
            <person name="Tan J."/>
            <person name="Yang L."/>
            <person name="Ye C."/>
            <person name="Zhang J."/>
            <person name="Xu J."/>
            <person name="Zhou Y."/>
            <person name="Yu Y."/>
            <person name="Zhang B."/>
            <person name="Zhuang S."/>
            <person name="Wei H."/>
            <person name="Liu B."/>
            <person name="Lei M."/>
            <person name="Yu H."/>
            <person name="Li Y."/>
            <person name="Xu H."/>
            <person name="Wei S."/>
            <person name="He X."/>
            <person name="Fang L."/>
            <person name="Zhang Z."/>
            <person name="Zhang Y."/>
            <person name="Huang X."/>
            <person name="Su Z."/>
            <person name="Tong W."/>
            <person name="Li J."/>
            <person name="Tong Z."/>
            <person name="Li S."/>
            <person name="Ye J."/>
            <person name="Wang L."/>
            <person name="Fang L."/>
            <person name="Lei T."/>
            <person name="Chen C."/>
            <person name="Chen H."/>
            <person name="Xu Z."/>
            <person name="Li H."/>
            <person name="Huang H."/>
            <person name="Zhang F."/>
            <person name="Xu H."/>
            <person name="Li N."/>
            <person name="Zhao C."/>
            <person name="Li S."/>
            <person name="Dong L."/>
            <person name="Huang Y."/>
            <person name="Li L."/>
            <person name="Xi Y."/>
            <person name="Qi Q."/>
            <person name="Li W."/>
            <person name="Zhang B."/>
            <person name="Hu W."/>
            <person name="Zhang Y."/>
            <person name="Tian X."/>
            <person name="Jiao Y."/>
            <person name="Liang X."/>
            <person name="Jin J."/>
            <person name="Gao L."/>
            <person name="Zheng W."/>
            <person name="Hao B."/>
            <person name="Liu S."/>
            <person name="Wang W."/>
            <person name="Yuan L."/>
            <person name="Cao M."/>
            <person name="McDermott J."/>
            <person name="Samudrala R."/>
            <person name="Wang J."/>
            <person name="Wong G.K."/>
            <person name="Yang H."/>
        </authorList>
    </citation>
    <scope>NUCLEOTIDE SEQUENCE [LARGE SCALE GENOMIC DNA]</scope>
    <source>
        <strain evidence="10">cv. 93-11</strain>
    </source>
</reference>
<keyword evidence="10" id="KW-1185">Reference proteome</keyword>
<dbReference type="Gramene" id="BGIOSGA030503-TA">
    <property type="protein sequence ID" value="BGIOSGA030503-PA"/>
    <property type="gene ID" value="BGIOSGA030503"/>
</dbReference>
<accession>B8BEB2</accession>
<evidence type="ECO:0000256" key="1">
    <source>
        <dbReference type="ARBA" id="ARBA00004141"/>
    </source>
</evidence>
<dbReference type="Proteomes" id="UP000007015">
    <property type="component" value="Chromosome 9"/>
</dbReference>
<organism evidence="9 10">
    <name type="scientific">Oryza sativa subsp. indica</name>
    <name type="common">Rice</name>
    <dbReference type="NCBI Taxonomy" id="39946"/>
    <lineage>
        <taxon>Eukaryota</taxon>
        <taxon>Viridiplantae</taxon>
        <taxon>Streptophyta</taxon>
        <taxon>Embryophyta</taxon>
        <taxon>Tracheophyta</taxon>
        <taxon>Spermatophyta</taxon>
        <taxon>Magnoliopsida</taxon>
        <taxon>Liliopsida</taxon>
        <taxon>Poales</taxon>
        <taxon>Poaceae</taxon>
        <taxon>BOP clade</taxon>
        <taxon>Oryzoideae</taxon>
        <taxon>Oryzeae</taxon>
        <taxon>Oryzinae</taxon>
        <taxon>Oryza</taxon>
        <taxon>Oryza sativa</taxon>
    </lineage>
</organism>
<sequence>MVSPAAALSVLLEKCKNVEVNVQQEDQQWSIPLLLHLTSQSDKNGSTPLHFAASLKTSIEGFTSRLCEHFRPKQSPTTLLLGLNESAIYQPDNRGSYPIHVAASNGILKVVITLLKRYPDCATLRDIQGRTFFHVAVEKKRRNIVAYVCERPGFSPILNMQDSHGDTALHLAVKAGVFSIFSSLFRNRQSPGPLLRKYSKKRDEVIDSNDMTSAAQVLGISSALIATVTFAAAFTLPGGYRADEHTDGGTPTLAGSYPFDAFIISNSLAFICSLLATVSLLYSGIQSRDISIRRRYYAFSMLLMQSSTTSFTVAFAMGMYLVLAPVTLNAAVSVCIIAFVSLLPGNMEIGVSLAIANTLRIRLGIWAAMSQARPVLLFTWKRVWSCIIIFGLPGLMKIHRTKMA</sequence>
<proteinExistence type="predicted"/>
<evidence type="ECO:0000259" key="8">
    <source>
        <dbReference type="Pfam" id="PF13962"/>
    </source>
</evidence>
<feature type="transmembrane region" description="Helical" evidence="7">
    <location>
        <begin position="296"/>
        <end position="316"/>
    </location>
</feature>
<dbReference type="STRING" id="39946.B8BEB2"/>
<dbReference type="AlphaFoldDB" id="B8BEB2"/>
<name>B8BEB2_ORYSI</name>
<dbReference type="SUPFAM" id="SSF48403">
    <property type="entry name" value="Ankyrin repeat"/>
    <property type="match status" value="1"/>
</dbReference>
<dbReference type="EMBL" id="CM000134">
    <property type="protein sequence ID" value="EEC84345.1"/>
    <property type="molecule type" value="Genomic_DNA"/>
</dbReference>
<dbReference type="Gene3D" id="1.25.40.20">
    <property type="entry name" value="Ankyrin repeat-containing domain"/>
    <property type="match status" value="1"/>
</dbReference>
<feature type="transmembrane region" description="Helical" evidence="7">
    <location>
        <begin position="322"/>
        <end position="343"/>
    </location>
</feature>
<evidence type="ECO:0000313" key="10">
    <source>
        <dbReference type="Proteomes" id="UP000007015"/>
    </source>
</evidence>
<evidence type="ECO:0000256" key="4">
    <source>
        <dbReference type="ARBA" id="ARBA00022989"/>
    </source>
</evidence>
<evidence type="ECO:0000256" key="3">
    <source>
        <dbReference type="ARBA" id="ARBA00022737"/>
    </source>
</evidence>